<dbReference type="RefSeq" id="WP_011463684.1">
    <property type="nucleotide sequence ID" value="NC_007908.1"/>
</dbReference>
<gene>
    <name evidence="8" type="ordered locus">Rfer_1382</name>
</gene>
<dbReference type="InterPro" id="IPR053905">
    <property type="entry name" value="EF-G-like_DII"/>
</dbReference>
<dbReference type="EMBL" id="CP000267">
    <property type="protein sequence ID" value="ABD69116.1"/>
    <property type="molecule type" value="Genomic_DNA"/>
</dbReference>
<evidence type="ECO:0000256" key="2">
    <source>
        <dbReference type="ARBA" id="ARBA00022741"/>
    </source>
</evidence>
<dbReference type="Gene3D" id="3.40.50.300">
    <property type="entry name" value="P-loop containing nucleotide triphosphate hydrolases"/>
    <property type="match status" value="1"/>
</dbReference>
<dbReference type="eggNOG" id="COG0480">
    <property type="taxonomic scope" value="Bacteria"/>
</dbReference>
<dbReference type="CDD" id="cd01434">
    <property type="entry name" value="EFG_mtEFG1_IV"/>
    <property type="match status" value="1"/>
</dbReference>
<dbReference type="InterPro" id="IPR005517">
    <property type="entry name" value="Transl_elong_EFG/EF2_IV"/>
</dbReference>
<dbReference type="NCBIfam" id="TIGR00231">
    <property type="entry name" value="small_GTP"/>
    <property type="match status" value="1"/>
</dbReference>
<dbReference type="Pfam" id="PF22042">
    <property type="entry name" value="EF-G_D2"/>
    <property type="match status" value="1"/>
</dbReference>
<dbReference type="InterPro" id="IPR000795">
    <property type="entry name" value="T_Tr_GTP-bd_dom"/>
</dbReference>
<dbReference type="HOGENOM" id="CLU_002794_4_2_4"/>
<dbReference type="Gene3D" id="3.30.70.240">
    <property type="match status" value="1"/>
</dbReference>
<dbReference type="PANTHER" id="PTHR43261:SF6">
    <property type="entry name" value="ELONGATION FACTOR G-LIKE PROTEIN"/>
    <property type="match status" value="1"/>
</dbReference>
<dbReference type="SUPFAM" id="SSF52540">
    <property type="entry name" value="P-loop containing nucleoside triphosphate hydrolases"/>
    <property type="match status" value="1"/>
</dbReference>
<dbReference type="STRING" id="338969.Rfer_1382"/>
<dbReference type="NCBIfam" id="NF009891">
    <property type="entry name" value="PRK13351.1-1"/>
    <property type="match status" value="1"/>
</dbReference>
<dbReference type="PROSITE" id="PS51722">
    <property type="entry name" value="G_TR_2"/>
    <property type="match status" value="1"/>
</dbReference>
<keyword evidence="4" id="KW-0648">Protein biosynthesis</keyword>
<reference evidence="9" key="1">
    <citation type="submission" date="2006-02" db="EMBL/GenBank/DDBJ databases">
        <title>Complete sequence of chromosome of Rhodoferax ferrireducens DSM 15236.</title>
        <authorList>
            <person name="Copeland A."/>
            <person name="Lucas S."/>
            <person name="Lapidus A."/>
            <person name="Barry K."/>
            <person name="Detter J.C."/>
            <person name="Glavina del Rio T."/>
            <person name="Hammon N."/>
            <person name="Israni S."/>
            <person name="Pitluck S."/>
            <person name="Brettin T."/>
            <person name="Bruce D."/>
            <person name="Han C."/>
            <person name="Tapia R."/>
            <person name="Gilna P."/>
            <person name="Kiss H."/>
            <person name="Schmutz J."/>
            <person name="Larimer F."/>
            <person name="Land M."/>
            <person name="Kyrpides N."/>
            <person name="Ivanova N."/>
            <person name="Richardson P."/>
        </authorList>
    </citation>
    <scope>NUCLEOTIDE SEQUENCE [LARGE SCALE GENOMIC DNA]</scope>
    <source>
        <strain evidence="9">ATCC BAA-621 / DSM 15236 / T118</strain>
    </source>
</reference>
<dbReference type="InterPro" id="IPR041095">
    <property type="entry name" value="EFG_II"/>
</dbReference>
<dbReference type="SMART" id="SM00889">
    <property type="entry name" value="EFG_IV"/>
    <property type="match status" value="1"/>
</dbReference>
<evidence type="ECO:0000256" key="4">
    <source>
        <dbReference type="ARBA" id="ARBA00022917"/>
    </source>
</evidence>
<dbReference type="SMART" id="SM00838">
    <property type="entry name" value="EFG_C"/>
    <property type="match status" value="1"/>
</dbReference>
<dbReference type="AlphaFoldDB" id="Q21YN7"/>
<sequence length="684" mass="73646">MSQNLSSKIRTVALVGHGAAGKTTLAESLLAATGAITSRGSVEKGNTVCDFDPIEKELGHSLQSSLVSFKTGGAQVHLIDTPGYPDFASQAISALAAVDTALVVINAQTGIELSTERMFTLAGERGLCRMIVVNKIDADNIDLLTLVTDIRARFGKQCLLLELPLHNRQEVVELLGHNEGESDFASVAAAHRDLIDQLIEEDDSLLARYLEDGLEPSPQELHAPFERALRAGHLIPILFVSAKTGAGVAQLLDALAKLAPSPAEGNPPPFYRGEPGQQPQAFLAQPDDELPVLAHVFKVVVDPFIGKLGVFRVHQGTVRRDAALFVGAAKRSFKVTHLYRLQGKDYLEVPALIPGDIGAVAKVDEIEFDCVLHESHDQDAIHLKPLQFPQPMQGLAVQPRRKGDEQRLFEILSKLALEDPCFKIERRPGTHETVIRGLGEMHLRTKLLRMQQQYKLELDTSAPQIAYRETITGPAEGHCRHKKQSGGAGQFGEVMLRVEPLARGAGFEFVDLVKGGAIPGVFMAAVEKGVRQALAEGAVAGFALHDLRVTVLDGKTHAVDGKDVAFMAAGRKATIDAVLKARPIVLEPLVDIEVLAPESSMGDLTGDLAAKRGHVTGTQPRLSGNVAISGQIPLVELDDYQGRLKSLTGGQGSYNITFSHYAPVPGDTQKQLAGKYKAVSLDDE</sequence>
<protein>
    <recommendedName>
        <fullName evidence="1">Elongation factor G</fullName>
    </recommendedName>
</protein>
<evidence type="ECO:0000256" key="3">
    <source>
        <dbReference type="ARBA" id="ARBA00022768"/>
    </source>
</evidence>
<dbReference type="Proteomes" id="UP000008332">
    <property type="component" value="Chromosome"/>
</dbReference>
<dbReference type="InterPro" id="IPR035649">
    <property type="entry name" value="EFG_V"/>
</dbReference>
<dbReference type="Pfam" id="PF14492">
    <property type="entry name" value="EFG_III"/>
    <property type="match status" value="1"/>
</dbReference>
<dbReference type="InterPro" id="IPR014721">
    <property type="entry name" value="Ribsml_uS5_D2-typ_fold_subgr"/>
</dbReference>
<dbReference type="InterPro" id="IPR020568">
    <property type="entry name" value="Ribosomal_Su5_D2-typ_SF"/>
</dbReference>
<dbReference type="SUPFAM" id="SSF54211">
    <property type="entry name" value="Ribosomal protein S5 domain 2-like"/>
    <property type="match status" value="1"/>
</dbReference>
<dbReference type="NCBIfam" id="NF009381">
    <property type="entry name" value="PRK12740.1-5"/>
    <property type="match status" value="1"/>
</dbReference>
<evidence type="ECO:0000259" key="7">
    <source>
        <dbReference type="PROSITE" id="PS51722"/>
    </source>
</evidence>
<dbReference type="InterPro" id="IPR027417">
    <property type="entry name" value="P-loop_NTPase"/>
</dbReference>
<dbReference type="OrthoDB" id="9804431at2"/>
<dbReference type="KEGG" id="rfr:Rfer_1382"/>
<dbReference type="GO" id="GO:0005525">
    <property type="term" value="F:GTP binding"/>
    <property type="evidence" value="ECO:0007669"/>
    <property type="project" value="UniProtKB-KW"/>
</dbReference>
<dbReference type="Gene3D" id="2.40.30.10">
    <property type="entry name" value="Translation factors"/>
    <property type="match status" value="1"/>
</dbReference>
<dbReference type="Pfam" id="PF00679">
    <property type="entry name" value="EFG_C"/>
    <property type="match status" value="1"/>
</dbReference>
<dbReference type="InterPro" id="IPR035647">
    <property type="entry name" value="EFG_III/V"/>
</dbReference>
<evidence type="ECO:0000256" key="5">
    <source>
        <dbReference type="ARBA" id="ARBA00023134"/>
    </source>
</evidence>
<organism evidence="8 9">
    <name type="scientific">Albidiferax ferrireducens (strain ATCC BAA-621 / DSM 15236 / T118)</name>
    <name type="common">Rhodoferax ferrireducens</name>
    <dbReference type="NCBI Taxonomy" id="338969"/>
    <lineage>
        <taxon>Bacteria</taxon>
        <taxon>Pseudomonadati</taxon>
        <taxon>Pseudomonadota</taxon>
        <taxon>Betaproteobacteria</taxon>
        <taxon>Burkholderiales</taxon>
        <taxon>Comamonadaceae</taxon>
        <taxon>Rhodoferax</taxon>
    </lineage>
</organism>
<dbReference type="CDD" id="cd03713">
    <property type="entry name" value="EFG_mtEFG_C"/>
    <property type="match status" value="1"/>
</dbReference>
<dbReference type="PANTHER" id="PTHR43261">
    <property type="entry name" value="TRANSLATION ELONGATION FACTOR G-RELATED"/>
    <property type="match status" value="1"/>
</dbReference>
<evidence type="ECO:0000313" key="9">
    <source>
        <dbReference type="Proteomes" id="UP000008332"/>
    </source>
</evidence>
<keyword evidence="2" id="KW-0547">Nucleotide-binding</keyword>
<name>Q21YN7_ALBFT</name>
<dbReference type="Pfam" id="PF03764">
    <property type="entry name" value="EFG_IV"/>
    <property type="match status" value="1"/>
</dbReference>
<keyword evidence="5" id="KW-0342">GTP-binding</keyword>
<dbReference type="GO" id="GO:0097216">
    <property type="term" value="F:guanosine tetraphosphate binding"/>
    <property type="evidence" value="ECO:0007669"/>
    <property type="project" value="UniProtKB-ARBA"/>
</dbReference>
<dbReference type="PRINTS" id="PR00315">
    <property type="entry name" value="ELONGATNFCT"/>
</dbReference>
<dbReference type="SUPFAM" id="SSF54980">
    <property type="entry name" value="EF-G C-terminal domain-like"/>
    <property type="match status" value="2"/>
</dbReference>
<dbReference type="GO" id="GO:0003924">
    <property type="term" value="F:GTPase activity"/>
    <property type="evidence" value="ECO:0007669"/>
    <property type="project" value="InterPro"/>
</dbReference>
<dbReference type="FunFam" id="3.30.70.240:FF:000001">
    <property type="entry name" value="Elongation factor G"/>
    <property type="match status" value="1"/>
</dbReference>
<keyword evidence="9" id="KW-1185">Reference proteome</keyword>
<comment type="function">
    <text evidence="6">Catalyzes the GTP-dependent ribosomal translocation step during translation elongation. During this step, the ribosome changes from the pre-translocational (PRE) to the post-translocational (POST) state as the newly formed A-site-bound peptidyl-tRNA and P-site-bound deacylated tRNA move to the P and E sites, respectively. Catalyzes the coordinated movement of the two tRNA molecules, the mRNA and conformational changes in the ribosome.</text>
</comment>
<dbReference type="CDD" id="cd04170">
    <property type="entry name" value="EF-G_bact"/>
    <property type="match status" value="1"/>
</dbReference>
<dbReference type="SUPFAM" id="SSF50447">
    <property type="entry name" value="Translation proteins"/>
    <property type="match status" value="1"/>
</dbReference>
<evidence type="ECO:0000256" key="6">
    <source>
        <dbReference type="ARBA" id="ARBA00024731"/>
    </source>
</evidence>
<evidence type="ECO:0000313" key="8">
    <source>
        <dbReference type="EMBL" id="ABD69116.1"/>
    </source>
</evidence>
<proteinExistence type="predicted"/>
<dbReference type="GO" id="GO:0032790">
    <property type="term" value="P:ribosome disassembly"/>
    <property type="evidence" value="ECO:0007669"/>
    <property type="project" value="TreeGrafter"/>
</dbReference>
<dbReference type="Pfam" id="PF00009">
    <property type="entry name" value="GTP_EFTU"/>
    <property type="match status" value="1"/>
</dbReference>
<dbReference type="InterPro" id="IPR047872">
    <property type="entry name" value="EFG_IV"/>
</dbReference>
<keyword evidence="3" id="KW-0251">Elongation factor</keyword>
<dbReference type="GO" id="GO:0003746">
    <property type="term" value="F:translation elongation factor activity"/>
    <property type="evidence" value="ECO:0007669"/>
    <property type="project" value="UniProtKB-KW"/>
</dbReference>
<dbReference type="Gene3D" id="3.30.230.10">
    <property type="match status" value="1"/>
</dbReference>
<dbReference type="Gene3D" id="3.30.70.870">
    <property type="entry name" value="Elongation Factor G (Translational Gtpase), domain 3"/>
    <property type="match status" value="1"/>
</dbReference>
<dbReference type="InterPro" id="IPR005225">
    <property type="entry name" value="Small_GTP-bd"/>
</dbReference>
<evidence type="ECO:0000256" key="1">
    <source>
        <dbReference type="ARBA" id="ARBA00017872"/>
    </source>
</evidence>
<dbReference type="InterPro" id="IPR000640">
    <property type="entry name" value="EFG_V-like"/>
</dbReference>
<accession>Q21YN7</accession>
<dbReference type="InterPro" id="IPR009000">
    <property type="entry name" value="Transl_B-barrel_sf"/>
</dbReference>
<feature type="domain" description="Tr-type G" evidence="7">
    <location>
        <begin position="7"/>
        <end position="263"/>
    </location>
</feature>